<dbReference type="GO" id="GO:0009307">
    <property type="term" value="P:DNA restriction-modification system"/>
    <property type="evidence" value="ECO:0007669"/>
    <property type="project" value="UniProtKB-KW"/>
</dbReference>
<comment type="caution">
    <text evidence="2">The sequence shown here is derived from an EMBL/GenBank/DDBJ whole genome shotgun (WGS) entry which is preliminary data.</text>
</comment>
<proteinExistence type="predicted"/>
<protein>
    <recommendedName>
        <fullName evidence="1">Restriction endonuclease type I HsdR N-terminal domain-containing protein</fullName>
    </recommendedName>
</protein>
<sequence>MVTRLPSKPLPVVPIVKPNELRTESDVEQKVIMPFLVNPGYLGLRSSWIRTKEYMTPTEIDKAAGKRYGYFPDFSVWVNSIPLVIVEAKATDVTIEVGMREARLYASEVNKRYPPEVNPIGFVLACNGVQFGLSAWDSEVGALIAPCADVQPGTALLAAIQSAIGVDALQARVEKLGPHFQARTFYSVASFMGGPSRLAQQLGVNDFAEPLFSTITKYFGSNSDETPDEVIDRAYVTSDELGNYEGVLETYLKDRTDKIAGNQLKPIVTSKNTATGISSEIQKFSLSPSTNARVQLIIGSVGAGKSTFIRRFYRRLMSHEVSKKTRWAFLNFNVMPPGLEGLRTWIAEQFAHSFAEINNIDIYEADQIEKIFGVELRRFERSPAKALKNNDRTEYVRRRTDLLDQLAKDPVKLAEAIARHFSGEMSLGIVIVFDNVDKRSRDQQLAIFEAAQWFKELTKSLVLVNLRDSTFEAHRDEAPLDAFINAINFYIRPPRFAQVIRKRLELVMETLQTEVDPQQEYALASGLKIKYPATRLGEFLLGIYLSMFDDRSVKVASALEALVAKDVRRALGMFGDIIVSPHIPTGQITGSVLSGGEMRIRENPIIRALMRGRQKYYNGRSLYIHNILYADPEYNRPSNLLIPDILEYLIRNRKAKIDFTQEGYATIGTVLKKMSQLGYDEEDAFKAIGTVVKWGLIEPESLVVDRLSEDDAIRMHASGFIHMRFFLERNEYLIGITTNLNFASREAAHDIGLLWAGQDHRPELNYTSRLKIMKILSDHIRFEYTRRCKRHAFYEEHGLGGRAAVENIEKALAHLNTPFTARSAPVPTRSRPQRRS</sequence>
<feature type="domain" description="Restriction endonuclease type I HsdR N-terminal" evidence="1">
    <location>
        <begin position="72"/>
        <end position="131"/>
    </location>
</feature>
<dbReference type="GO" id="GO:0009035">
    <property type="term" value="F:type I site-specific deoxyribonuclease activity"/>
    <property type="evidence" value="ECO:0007669"/>
    <property type="project" value="UniProtKB-EC"/>
</dbReference>
<accession>A0A5S4YMB8</accession>
<dbReference type="InterPro" id="IPR007409">
    <property type="entry name" value="Restrct_endonuc_type1_HsdR_N"/>
</dbReference>
<dbReference type="RefSeq" id="WP_148740505.1">
    <property type="nucleotide sequence ID" value="NZ_VSTH01000051.1"/>
</dbReference>
<dbReference type="Gene3D" id="3.40.50.300">
    <property type="entry name" value="P-loop containing nucleotide triphosphate hydrolases"/>
    <property type="match status" value="1"/>
</dbReference>
<dbReference type="AlphaFoldDB" id="A0A5S4YMB8"/>
<dbReference type="GO" id="GO:0003677">
    <property type="term" value="F:DNA binding"/>
    <property type="evidence" value="ECO:0007669"/>
    <property type="project" value="UniProtKB-KW"/>
</dbReference>
<evidence type="ECO:0000259" key="1">
    <source>
        <dbReference type="Pfam" id="PF04313"/>
    </source>
</evidence>
<name>A0A5S4YMB8_9BRAD</name>
<dbReference type="GO" id="GO:0005524">
    <property type="term" value="F:ATP binding"/>
    <property type="evidence" value="ECO:0007669"/>
    <property type="project" value="UniProtKB-KW"/>
</dbReference>
<dbReference type="EMBL" id="VSTH01000051">
    <property type="protein sequence ID" value="TYO65571.1"/>
    <property type="molecule type" value="Genomic_DNA"/>
</dbReference>
<dbReference type="InterPro" id="IPR027417">
    <property type="entry name" value="P-loop_NTPase"/>
</dbReference>
<dbReference type="Gene3D" id="3.90.1570.30">
    <property type="match status" value="1"/>
</dbReference>
<dbReference type="SUPFAM" id="SSF52540">
    <property type="entry name" value="P-loop containing nucleoside triphosphate hydrolases"/>
    <property type="match status" value="1"/>
</dbReference>
<evidence type="ECO:0000313" key="2">
    <source>
        <dbReference type="EMBL" id="TYO65571.1"/>
    </source>
</evidence>
<reference evidence="2 3" key="1">
    <citation type="submission" date="2019-08" db="EMBL/GenBank/DDBJ databases">
        <title>Bradyrhizobium hipponensis sp. nov., a rhizobium isolated from a Lupinus angustifolius root nodule in Tunisia.</title>
        <authorList>
            <person name="Off K."/>
            <person name="Rejili M."/>
            <person name="Mars M."/>
            <person name="Brachmann A."/>
            <person name="Marin M."/>
        </authorList>
    </citation>
    <scope>NUCLEOTIDE SEQUENCE [LARGE SCALE GENOMIC DNA]</scope>
    <source>
        <strain evidence="3">aSej3</strain>
    </source>
</reference>
<dbReference type="Pfam" id="PF04313">
    <property type="entry name" value="HSDR_N"/>
    <property type="match status" value="1"/>
</dbReference>
<keyword evidence="3" id="KW-1185">Reference proteome</keyword>
<gene>
    <name evidence="2" type="ORF">FXV83_16705</name>
</gene>
<evidence type="ECO:0000313" key="3">
    <source>
        <dbReference type="Proteomes" id="UP000324797"/>
    </source>
</evidence>
<dbReference type="Proteomes" id="UP000324797">
    <property type="component" value="Unassembled WGS sequence"/>
</dbReference>
<organism evidence="2 3">
    <name type="scientific">Bradyrhizobium hipponense</name>
    <dbReference type="NCBI Taxonomy" id="2605638"/>
    <lineage>
        <taxon>Bacteria</taxon>
        <taxon>Pseudomonadati</taxon>
        <taxon>Pseudomonadota</taxon>
        <taxon>Alphaproteobacteria</taxon>
        <taxon>Hyphomicrobiales</taxon>
        <taxon>Nitrobacteraceae</taxon>
        <taxon>Bradyrhizobium</taxon>
    </lineage>
</organism>